<accession>X0VNR3</accession>
<dbReference type="AlphaFoldDB" id="X0VNR3"/>
<sequence>MASTTDMNIVLSQGTAVKEVHNVRKQTLELNQQFVAQETEDKKKEEKSKVYEFDTGNRIEVKDDEKKKNKEGPKDNEKHSKQEQSKETPDLSETKFIDITV</sequence>
<reference evidence="2" key="1">
    <citation type="journal article" date="2014" name="Front. Microbiol.">
        <title>High frequency of phylogenetically diverse reductive dehalogenase-homologous genes in deep subseafloor sedimentary metagenomes.</title>
        <authorList>
            <person name="Kawai M."/>
            <person name="Futagami T."/>
            <person name="Toyoda A."/>
            <person name="Takaki Y."/>
            <person name="Nishi S."/>
            <person name="Hori S."/>
            <person name="Arai W."/>
            <person name="Tsubouchi T."/>
            <person name="Morono Y."/>
            <person name="Uchiyama I."/>
            <person name="Ito T."/>
            <person name="Fujiyama A."/>
            <person name="Inagaki F."/>
            <person name="Takami H."/>
        </authorList>
    </citation>
    <scope>NUCLEOTIDE SEQUENCE</scope>
    <source>
        <strain evidence="2">Expedition CK06-06</strain>
    </source>
</reference>
<evidence type="ECO:0000313" key="2">
    <source>
        <dbReference type="EMBL" id="GAG19994.1"/>
    </source>
</evidence>
<evidence type="ECO:0000256" key="1">
    <source>
        <dbReference type="SAM" id="MobiDB-lite"/>
    </source>
</evidence>
<proteinExistence type="predicted"/>
<feature type="region of interest" description="Disordered" evidence="1">
    <location>
        <begin position="55"/>
        <end position="101"/>
    </location>
</feature>
<comment type="caution">
    <text evidence="2">The sequence shown here is derived from an EMBL/GenBank/DDBJ whole genome shotgun (WGS) entry which is preliminary data.</text>
</comment>
<dbReference type="EMBL" id="BARS01034237">
    <property type="protein sequence ID" value="GAG19994.1"/>
    <property type="molecule type" value="Genomic_DNA"/>
</dbReference>
<name>X0VNR3_9ZZZZ</name>
<organism evidence="2">
    <name type="scientific">marine sediment metagenome</name>
    <dbReference type="NCBI Taxonomy" id="412755"/>
    <lineage>
        <taxon>unclassified sequences</taxon>
        <taxon>metagenomes</taxon>
        <taxon>ecological metagenomes</taxon>
    </lineage>
</organism>
<gene>
    <name evidence="2" type="ORF">S01H1_52925</name>
</gene>
<protein>
    <submittedName>
        <fullName evidence="2">Uncharacterized protein</fullName>
    </submittedName>
</protein>